<dbReference type="OrthoDB" id="9803176at2"/>
<dbReference type="InterPro" id="IPR036641">
    <property type="entry name" value="HPT_dom_sf"/>
</dbReference>
<dbReference type="Pfam" id="PF01627">
    <property type="entry name" value="Hpt"/>
    <property type="match status" value="1"/>
</dbReference>
<dbReference type="GO" id="GO:0005737">
    <property type="term" value="C:cytoplasm"/>
    <property type="evidence" value="ECO:0007669"/>
    <property type="project" value="InterPro"/>
</dbReference>
<dbReference type="eggNOG" id="COG0643">
    <property type="taxonomic scope" value="Bacteria"/>
</dbReference>
<dbReference type="InterPro" id="IPR004105">
    <property type="entry name" value="CheA-like_dim"/>
</dbReference>
<dbReference type="PROSITE" id="PS50894">
    <property type="entry name" value="HPT"/>
    <property type="match status" value="1"/>
</dbReference>
<evidence type="ECO:0000256" key="3">
    <source>
        <dbReference type="ARBA" id="ARBA00021495"/>
    </source>
</evidence>
<dbReference type="InterPro" id="IPR037006">
    <property type="entry name" value="CheA-like_homodim_sf"/>
</dbReference>
<dbReference type="InterPro" id="IPR008207">
    <property type="entry name" value="Sig_transdc_His_kin_Hpt_dom"/>
</dbReference>
<evidence type="ECO:0000259" key="16">
    <source>
        <dbReference type="PROSITE" id="PS50894"/>
    </source>
</evidence>
<dbReference type="Proteomes" id="UP000002361">
    <property type="component" value="Chromosome"/>
</dbReference>
<keyword evidence="8" id="KW-0418">Kinase</keyword>
<dbReference type="InterPro" id="IPR051315">
    <property type="entry name" value="Bact_Chemotaxis_CheA"/>
</dbReference>
<dbReference type="InterPro" id="IPR005467">
    <property type="entry name" value="His_kinase_dom"/>
</dbReference>
<dbReference type="GO" id="GO:0005524">
    <property type="term" value="F:ATP binding"/>
    <property type="evidence" value="ECO:0007669"/>
    <property type="project" value="UniProtKB-KW"/>
</dbReference>
<dbReference type="KEGG" id="rcp:RCAP_rcc01353"/>
<evidence type="ECO:0000313" key="18">
    <source>
        <dbReference type="Proteomes" id="UP000002361"/>
    </source>
</evidence>
<dbReference type="SMART" id="SM00387">
    <property type="entry name" value="HATPase_c"/>
    <property type="match status" value="1"/>
</dbReference>
<dbReference type="InterPro" id="IPR036061">
    <property type="entry name" value="CheW-like_dom_sf"/>
</dbReference>
<dbReference type="PANTHER" id="PTHR43395">
    <property type="entry name" value="SENSOR HISTIDINE KINASE CHEA"/>
    <property type="match status" value="1"/>
</dbReference>
<evidence type="ECO:0000256" key="5">
    <source>
        <dbReference type="ARBA" id="ARBA00022553"/>
    </source>
</evidence>
<dbReference type="EMBL" id="CP001312">
    <property type="protein sequence ID" value="ADE85099.1"/>
    <property type="molecule type" value="Genomic_DNA"/>
</dbReference>
<dbReference type="PRINTS" id="PR00344">
    <property type="entry name" value="BCTRLSENSOR"/>
</dbReference>
<dbReference type="FunFam" id="3.30.565.10:FF:000016">
    <property type="entry name" value="Chemotaxis protein CheA, putative"/>
    <property type="match status" value="1"/>
</dbReference>
<keyword evidence="7" id="KW-0547">Nucleotide-binding</keyword>
<feature type="region of interest" description="Disordered" evidence="13">
    <location>
        <begin position="231"/>
        <end position="278"/>
    </location>
</feature>
<dbReference type="SUPFAM" id="SSF50341">
    <property type="entry name" value="CheW-like"/>
    <property type="match status" value="1"/>
</dbReference>
<evidence type="ECO:0000256" key="7">
    <source>
        <dbReference type="ARBA" id="ARBA00022741"/>
    </source>
</evidence>
<dbReference type="PANTHER" id="PTHR43395:SF10">
    <property type="entry name" value="CHEMOTAXIS PROTEIN CHEA"/>
    <property type="match status" value="1"/>
</dbReference>
<evidence type="ECO:0000256" key="2">
    <source>
        <dbReference type="ARBA" id="ARBA00012438"/>
    </source>
</evidence>
<dbReference type="AlphaFoldDB" id="D5ASK8"/>
<dbReference type="Gene3D" id="2.30.30.40">
    <property type="entry name" value="SH3 Domains"/>
    <property type="match status" value="1"/>
</dbReference>
<evidence type="ECO:0000259" key="14">
    <source>
        <dbReference type="PROSITE" id="PS50109"/>
    </source>
</evidence>
<keyword evidence="9" id="KW-0067">ATP-binding</keyword>
<feature type="modified residue" description="Phosphohistidine" evidence="12">
    <location>
        <position position="43"/>
    </location>
</feature>
<dbReference type="SUPFAM" id="SSF47226">
    <property type="entry name" value="Histidine-containing phosphotransfer domain, HPT domain"/>
    <property type="match status" value="1"/>
</dbReference>
<dbReference type="RefSeq" id="WP_013067078.1">
    <property type="nucleotide sequence ID" value="NC_014034.1"/>
</dbReference>
<dbReference type="InterPro" id="IPR002545">
    <property type="entry name" value="CheW-lke_dom"/>
</dbReference>
<dbReference type="EC" id="2.7.13.3" evidence="2"/>
<evidence type="ECO:0000259" key="15">
    <source>
        <dbReference type="PROSITE" id="PS50851"/>
    </source>
</evidence>
<dbReference type="GO" id="GO:0006935">
    <property type="term" value="P:chemotaxis"/>
    <property type="evidence" value="ECO:0007669"/>
    <property type="project" value="UniProtKB-KW"/>
</dbReference>
<dbReference type="Pfam" id="PF02518">
    <property type="entry name" value="HATPase_c"/>
    <property type="match status" value="1"/>
</dbReference>
<comment type="function">
    <text evidence="11">Involved in the transmission of sensory signals from the chemoreceptors to the flagellar motors. CheA is autophosphorylated; it can transfer its phosphate group to either CheB or CheY.</text>
</comment>
<evidence type="ECO:0000256" key="13">
    <source>
        <dbReference type="SAM" id="MobiDB-lite"/>
    </source>
</evidence>
<keyword evidence="18" id="KW-1185">Reference proteome</keyword>
<feature type="domain" description="Histidine kinase" evidence="14">
    <location>
        <begin position="274"/>
        <end position="522"/>
    </location>
</feature>
<dbReference type="CDD" id="cd16916">
    <property type="entry name" value="HATPase_CheA-like"/>
    <property type="match status" value="1"/>
</dbReference>
<reference key="1">
    <citation type="submission" date="2008-12" db="EMBL/GenBank/DDBJ databases">
        <title>Complete genome sequence of Rhodobacter capsulatus SB1003.</title>
        <authorList>
            <person name="Strnad H."/>
            <person name="Lapidus A."/>
            <person name="Vlcek C."/>
            <person name="Ulbrich P."/>
            <person name="Paces J."/>
            <person name="Maltsev N."/>
            <person name="Kumar V."/>
            <person name="Kogan Y."/>
            <person name="Milgram A."/>
            <person name="Rebrekov D."/>
            <person name="Mazur M."/>
            <person name="Cox R."/>
            <person name="Kyrpides N."/>
            <person name="Kolar M."/>
            <person name="Sachova J."/>
            <person name="Ridl J."/>
            <person name="Ivanova N."/>
            <person name="Kapatral V."/>
            <person name="Los T."/>
            <person name="Lykidis A."/>
            <person name="Mikhailova N."/>
            <person name="Reznik G."/>
            <person name="Vasieva O."/>
            <person name="Fonstein M."/>
            <person name="Paces V."/>
            <person name="Haselkorn R."/>
        </authorList>
    </citation>
    <scope>NUCLEOTIDE SEQUENCE</scope>
    <source>
        <strain>SB1003</strain>
    </source>
</reference>
<name>D5ASK8_RHOCB</name>
<dbReference type="GeneID" id="31490241"/>
<dbReference type="SUPFAM" id="SSF55874">
    <property type="entry name" value="ATPase domain of HSP90 chaperone/DNA topoisomerase II/histidine kinase"/>
    <property type="match status" value="1"/>
</dbReference>
<dbReference type="SUPFAM" id="SSF47384">
    <property type="entry name" value="Homodimeric domain of signal transducing histidine kinase"/>
    <property type="match status" value="1"/>
</dbReference>
<dbReference type="InterPro" id="IPR004358">
    <property type="entry name" value="Sig_transdc_His_kin-like_C"/>
</dbReference>
<keyword evidence="4" id="KW-0145">Chemotaxis</keyword>
<evidence type="ECO:0000256" key="10">
    <source>
        <dbReference type="ARBA" id="ARBA00023012"/>
    </source>
</evidence>
<evidence type="ECO:0000256" key="11">
    <source>
        <dbReference type="ARBA" id="ARBA00035100"/>
    </source>
</evidence>
<evidence type="ECO:0000256" key="12">
    <source>
        <dbReference type="PROSITE-ProRule" id="PRU00110"/>
    </source>
</evidence>
<feature type="compositionally biased region" description="Low complexity" evidence="13">
    <location>
        <begin position="231"/>
        <end position="272"/>
    </location>
</feature>
<sequence length="663" mass="70431">MNPAAQSYIHEARDLLTQLEQMLLDLETEASPEAIDSVFRALHTLKGGGSMFGFPALSAFVHHFEDAFDRVREGKIGISKPLLDAALEGRDHVIALLDAGGDEAATAELVGSDQARRILAALEGAVAGAPPAVVRLARWEVSFRPSKGALRCGMRPDLLLGELRDLGACRVRCDVSDLPALENLDPTQSHLGWVVELTTAQPRAAIESVFVFADDADPRIVALDQEETAAPAAPVAQPAAETPAAAAPTPAAPTSAPAAAPAPARSAPRAQTMAGQDTVRVPSAKLDSILDQLGELVIAQARLNQTAARLGDSTLEGLVEEVHRLVTGLRDTTLSVRMLPIETVFGKFRRVVRDLSTELGKDVVLVTDGGETEIDKNVLDRLSEPLVHMIRNSADHGIESAADRLAAGKPAQGRVRLAASQDAGEIVIVIEDDGRGLDHEKIRLKAIERGLLAADARPSDSALAQMIFAPGFSTADKVSSVSGRGVGMDAVLSAITGLRGTVEVTSRKGEGTRLTLRLPLSLAIIDGLLVRLGPDVFVLPLIAVEECVEFDVTELTRNSGRRMLRIREHLVPFVDLADALEGTVENDGRRRVVIVRAEGERMGLVVDDILGQHQTVIKPMSAYHADLDDFAGATILADGTVALILDVAMLLRRLGGINIGLAA</sequence>
<evidence type="ECO:0000256" key="9">
    <source>
        <dbReference type="ARBA" id="ARBA00022840"/>
    </source>
</evidence>
<dbReference type="GO" id="GO:0000155">
    <property type="term" value="F:phosphorelay sensor kinase activity"/>
    <property type="evidence" value="ECO:0007669"/>
    <property type="project" value="InterPro"/>
</dbReference>
<evidence type="ECO:0000256" key="1">
    <source>
        <dbReference type="ARBA" id="ARBA00000085"/>
    </source>
</evidence>
<dbReference type="InterPro" id="IPR036890">
    <property type="entry name" value="HATPase_C_sf"/>
</dbReference>
<dbReference type="SMART" id="SM01231">
    <property type="entry name" value="H-kinase_dim"/>
    <property type="match status" value="1"/>
</dbReference>
<dbReference type="Gene3D" id="3.30.565.10">
    <property type="entry name" value="Histidine kinase-like ATPase, C-terminal domain"/>
    <property type="match status" value="1"/>
</dbReference>
<evidence type="ECO:0000313" key="17">
    <source>
        <dbReference type="EMBL" id="ADE85099.1"/>
    </source>
</evidence>
<evidence type="ECO:0000256" key="6">
    <source>
        <dbReference type="ARBA" id="ARBA00022679"/>
    </source>
</evidence>
<gene>
    <name evidence="17" type="primary">cheA1</name>
    <name evidence="17" type="ordered locus">RCAP_rcc01353</name>
</gene>
<dbReference type="PROSITE" id="PS50851">
    <property type="entry name" value="CHEW"/>
    <property type="match status" value="1"/>
</dbReference>
<dbReference type="CDD" id="cd00088">
    <property type="entry name" value="HPT"/>
    <property type="match status" value="1"/>
</dbReference>
<reference evidence="17 18" key="2">
    <citation type="journal article" date="2010" name="J. Bacteriol.">
        <title>Complete genome sequence of the photosynthetic purple nonsulfur bacterium Rhodobacter capsulatus SB 1003.</title>
        <authorList>
            <person name="Strnad H."/>
            <person name="Lapidus A."/>
            <person name="Paces J."/>
            <person name="Ulbrich P."/>
            <person name="Vlcek C."/>
            <person name="Paces V."/>
            <person name="Haselkorn R."/>
        </authorList>
    </citation>
    <scope>NUCLEOTIDE SEQUENCE [LARGE SCALE GENOMIC DNA]</scope>
    <source>
        <strain evidence="18">ATCC BAA-309 / NBRC 16581 / SB1003</strain>
    </source>
</reference>
<organism evidence="17 18">
    <name type="scientific">Rhodobacter capsulatus (strain ATCC BAA-309 / NBRC 16581 / SB1003)</name>
    <dbReference type="NCBI Taxonomy" id="272942"/>
    <lineage>
        <taxon>Bacteria</taxon>
        <taxon>Pseudomonadati</taxon>
        <taxon>Pseudomonadota</taxon>
        <taxon>Alphaproteobacteria</taxon>
        <taxon>Rhodobacterales</taxon>
        <taxon>Rhodobacter group</taxon>
        <taxon>Rhodobacter</taxon>
    </lineage>
</organism>
<dbReference type="HOGENOM" id="CLU_000650_3_6_5"/>
<dbReference type="CDD" id="cd00731">
    <property type="entry name" value="CheA_reg"/>
    <property type="match status" value="1"/>
</dbReference>
<keyword evidence="5 12" id="KW-0597">Phosphoprotein</keyword>
<dbReference type="Pfam" id="PF02895">
    <property type="entry name" value="H-kinase_dim"/>
    <property type="match status" value="1"/>
</dbReference>
<evidence type="ECO:0000256" key="4">
    <source>
        <dbReference type="ARBA" id="ARBA00022500"/>
    </source>
</evidence>
<feature type="domain" description="HPt" evidence="16">
    <location>
        <begin position="1"/>
        <end position="100"/>
    </location>
</feature>
<dbReference type="Gene3D" id="1.10.287.560">
    <property type="entry name" value="Histidine kinase CheA-like, homodimeric domain"/>
    <property type="match status" value="1"/>
</dbReference>
<comment type="catalytic activity">
    <reaction evidence="1">
        <text>ATP + protein L-histidine = ADP + protein N-phospho-L-histidine.</text>
        <dbReference type="EC" id="2.7.13.3"/>
    </reaction>
</comment>
<dbReference type="Gene3D" id="1.20.120.160">
    <property type="entry name" value="HPT domain"/>
    <property type="match status" value="1"/>
</dbReference>
<dbReference type="InterPro" id="IPR036097">
    <property type="entry name" value="HisK_dim/P_sf"/>
</dbReference>
<dbReference type="SMART" id="SM00260">
    <property type="entry name" value="CheW"/>
    <property type="match status" value="1"/>
</dbReference>
<dbReference type="SMART" id="SM00073">
    <property type="entry name" value="HPT"/>
    <property type="match status" value="1"/>
</dbReference>
<evidence type="ECO:0000256" key="8">
    <source>
        <dbReference type="ARBA" id="ARBA00022777"/>
    </source>
</evidence>
<dbReference type="Pfam" id="PF01584">
    <property type="entry name" value="CheW"/>
    <property type="match status" value="1"/>
</dbReference>
<keyword evidence="6 17" id="KW-0808">Transferase</keyword>
<dbReference type="STRING" id="272942.RCAP_rcc01353"/>
<accession>D5ASK8</accession>
<proteinExistence type="predicted"/>
<keyword evidence="10" id="KW-0902">Two-component regulatory system</keyword>
<feature type="domain" description="CheW-like" evidence="15">
    <location>
        <begin position="524"/>
        <end position="656"/>
    </location>
</feature>
<dbReference type="PROSITE" id="PS50109">
    <property type="entry name" value="HIS_KIN"/>
    <property type="match status" value="1"/>
</dbReference>
<dbReference type="InterPro" id="IPR003594">
    <property type="entry name" value="HATPase_dom"/>
</dbReference>
<protein>
    <recommendedName>
        <fullName evidence="3">Chemotaxis protein CheA</fullName>
        <ecNumber evidence="2">2.7.13.3</ecNumber>
    </recommendedName>
</protein>